<dbReference type="GO" id="GO:0005829">
    <property type="term" value="C:cytosol"/>
    <property type="evidence" value="ECO:0007669"/>
    <property type="project" value="TreeGrafter"/>
</dbReference>
<dbReference type="NCBIfam" id="NF007960">
    <property type="entry name" value="PRK10680.1"/>
    <property type="match status" value="1"/>
</dbReference>
<dbReference type="NCBIfam" id="NF045515">
    <property type="entry name" value="Glp_gephyrin"/>
    <property type="match status" value="1"/>
</dbReference>
<evidence type="ECO:0000256" key="13">
    <source>
        <dbReference type="RuleBase" id="RU365090"/>
    </source>
</evidence>
<proteinExistence type="inferred from homology"/>
<dbReference type="InterPro" id="IPR008284">
    <property type="entry name" value="MoCF_biosynth_CS"/>
</dbReference>
<dbReference type="EMBL" id="UGYV01000001">
    <property type="protein sequence ID" value="SUI90691.1"/>
    <property type="molecule type" value="Genomic_DNA"/>
</dbReference>
<dbReference type="Pfam" id="PF03453">
    <property type="entry name" value="MoeA_N"/>
    <property type="match status" value="1"/>
</dbReference>
<dbReference type="EC" id="2.10.1.1" evidence="5 13"/>
<organism evidence="15 16">
    <name type="scientific">Shewanella morhuae</name>
    <dbReference type="NCBI Taxonomy" id="365591"/>
    <lineage>
        <taxon>Bacteria</taxon>
        <taxon>Pseudomonadati</taxon>
        <taxon>Pseudomonadota</taxon>
        <taxon>Gammaproteobacteria</taxon>
        <taxon>Alteromonadales</taxon>
        <taxon>Shewanellaceae</taxon>
        <taxon>Shewanella</taxon>
    </lineage>
</organism>
<dbReference type="FunFam" id="2.40.340.10:FF:000003">
    <property type="entry name" value="Molybdopterin molybdenumtransferase"/>
    <property type="match status" value="1"/>
</dbReference>
<dbReference type="InterPro" id="IPR036688">
    <property type="entry name" value="MoeA_C_domain_IV_sf"/>
</dbReference>
<evidence type="ECO:0000256" key="2">
    <source>
        <dbReference type="ARBA" id="ARBA00002901"/>
    </source>
</evidence>
<evidence type="ECO:0000256" key="3">
    <source>
        <dbReference type="ARBA" id="ARBA00005046"/>
    </source>
</evidence>
<dbReference type="Proteomes" id="UP000255061">
    <property type="component" value="Unassembled WGS sequence"/>
</dbReference>
<dbReference type="InterPro" id="IPR036425">
    <property type="entry name" value="MoaB/Mog-like_dom_sf"/>
</dbReference>
<dbReference type="InterPro" id="IPR036135">
    <property type="entry name" value="MoeA_linker/N_sf"/>
</dbReference>
<evidence type="ECO:0000256" key="9">
    <source>
        <dbReference type="ARBA" id="ARBA00022723"/>
    </source>
</evidence>
<dbReference type="SUPFAM" id="SSF63882">
    <property type="entry name" value="MoeA N-terminal region -like"/>
    <property type="match status" value="1"/>
</dbReference>
<dbReference type="SMART" id="SM00852">
    <property type="entry name" value="MoCF_biosynth"/>
    <property type="match status" value="1"/>
</dbReference>
<dbReference type="Pfam" id="PF00994">
    <property type="entry name" value="MoCF_biosynth"/>
    <property type="match status" value="1"/>
</dbReference>
<dbReference type="PANTHER" id="PTHR10192">
    <property type="entry name" value="MOLYBDOPTERIN BIOSYNTHESIS PROTEIN"/>
    <property type="match status" value="1"/>
</dbReference>
<dbReference type="InterPro" id="IPR005110">
    <property type="entry name" value="MoeA_linker/N"/>
</dbReference>
<dbReference type="FunFam" id="2.170.190.11:FF:000001">
    <property type="entry name" value="Molybdopterin molybdenumtransferase"/>
    <property type="match status" value="1"/>
</dbReference>
<feature type="domain" description="MoaB/Mog" evidence="14">
    <location>
        <begin position="190"/>
        <end position="327"/>
    </location>
</feature>
<comment type="catalytic activity">
    <reaction evidence="12">
        <text>adenylyl-molybdopterin + molybdate = Mo-molybdopterin + AMP + H(+)</text>
        <dbReference type="Rhea" id="RHEA:35047"/>
        <dbReference type="ChEBI" id="CHEBI:15378"/>
        <dbReference type="ChEBI" id="CHEBI:36264"/>
        <dbReference type="ChEBI" id="CHEBI:62727"/>
        <dbReference type="ChEBI" id="CHEBI:71302"/>
        <dbReference type="ChEBI" id="CHEBI:456215"/>
        <dbReference type="EC" id="2.10.1.1"/>
    </reaction>
</comment>
<comment type="function">
    <text evidence="2 13">Catalyzes the insertion of molybdate into adenylated molybdopterin with the concomitant release of AMP.</text>
</comment>
<sequence>MSVKADPCSQPSLMHPDQAIPLLLEQVSPVSDTEVVLLPHALGRVLAEDLAACIDLPPFDNSSMDGYALRFADLNTQTNQTSLRLIGSSFAGHGFQGEAKPNTCVRIMTGAPLPVGYDTVQMQEEAEVDGEIVHIRHPKAQGANVRCRGEELTQGTKVLNAGIQIGAAELGVLATIGASQVRVYRQLKVAFFSTGDELRPVGSELAPGQIYDSNRYSIQGLLKRANVEWLDLGVIADDPEAIRQAFRHAASQADMVLTSGGVSVGEADFTKQVLDEEGQITFWKLAIKPGKPFAMGKIDKAVFCGLPGNPVSSMVTFYKLVWPILQKMQGLTPVAPLMLNATLSTPIRKSPGRVEYQRGILSRNAQGELEVAITGSQGSGMLTSMSLANCFVLLEQFQGDTAVGTQVTVEPFNSVLC</sequence>
<keyword evidence="8 13" id="KW-0808">Transferase</keyword>
<evidence type="ECO:0000256" key="10">
    <source>
        <dbReference type="ARBA" id="ARBA00022842"/>
    </source>
</evidence>
<evidence type="ECO:0000259" key="14">
    <source>
        <dbReference type="SMART" id="SM00852"/>
    </source>
</evidence>
<gene>
    <name evidence="15" type="primary">moeA_2</name>
    <name evidence="15" type="ORF">NCTC10736_03142</name>
</gene>
<dbReference type="Gene3D" id="3.40.980.10">
    <property type="entry name" value="MoaB/Mog-like domain"/>
    <property type="match status" value="1"/>
</dbReference>
<evidence type="ECO:0000256" key="6">
    <source>
        <dbReference type="ARBA" id="ARBA00021108"/>
    </source>
</evidence>
<keyword evidence="11 13" id="KW-0501">Molybdenum cofactor biosynthesis</keyword>
<comment type="similarity">
    <text evidence="4 13">Belongs to the MoeA family.</text>
</comment>
<evidence type="ECO:0000256" key="8">
    <source>
        <dbReference type="ARBA" id="ARBA00022679"/>
    </source>
</evidence>
<dbReference type="PANTHER" id="PTHR10192:SF5">
    <property type="entry name" value="GEPHYRIN"/>
    <property type="match status" value="1"/>
</dbReference>
<dbReference type="InterPro" id="IPR038987">
    <property type="entry name" value="MoeA-like"/>
</dbReference>
<dbReference type="CDD" id="cd00887">
    <property type="entry name" value="MoeA"/>
    <property type="match status" value="1"/>
</dbReference>
<dbReference type="UniPathway" id="UPA00344"/>
<keyword evidence="9 13" id="KW-0479">Metal-binding</keyword>
<dbReference type="Gene3D" id="2.170.190.11">
    <property type="entry name" value="Molybdopterin biosynthesis moea protein, domain 3"/>
    <property type="match status" value="1"/>
</dbReference>
<protein>
    <recommendedName>
        <fullName evidence="6 13">Molybdopterin molybdenumtransferase</fullName>
        <ecNumber evidence="5 13">2.10.1.1</ecNumber>
    </recommendedName>
</protein>
<evidence type="ECO:0000256" key="11">
    <source>
        <dbReference type="ARBA" id="ARBA00023150"/>
    </source>
</evidence>
<keyword evidence="7 13" id="KW-0500">Molybdenum</keyword>
<keyword evidence="10 13" id="KW-0460">Magnesium</keyword>
<dbReference type="NCBIfam" id="TIGR00177">
    <property type="entry name" value="molyb_syn"/>
    <property type="match status" value="1"/>
</dbReference>
<dbReference type="FunFam" id="3.40.980.10:FF:000004">
    <property type="entry name" value="Molybdopterin molybdenumtransferase"/>
    <property type="match status" value="1"/>
</dbReference>
<comment type="pathway">
    <text evidence="3 13">Cofactor biosynthesis; molybdopterin biosynthesis.</text>
</comment>
<dbReference type="RefSeq" id="WP_115406669.1">
    <property type="nucleotide sequence ID" value="NZ_UGYV01000001.1"/>
</dbReference>
<dbReference type="GO" id="GO:0046872">
    <property type="term" value="F:metal ion binding"/>
    <property type="evidence" value="ECO:0007669"/>
    <property type="project" value="UniProtKB-UniRule"/>
</dbReference>
<dbReference type="Pfam" id="PF03454">
    <property type="entry name" value="MoeA_C"/>
    <property type="match status" value="1"/>
</dbReference>
<evidence type="ECO:0000256" key="5">
    <source>
        <dbReference type="ARBA" id="ARBA00013269"/>
    </source>
</evidence>
<dbReference type="Gene3D" id="3.90.105.10">
    <property type="entry name" value="Molybdopterin biosynthesis moea protein, domain 2"/>
    <property type="match status" value="1"/>
</dbReference>
<name>A0A380B1F5_9GAMM</name>
<comment type="cofactor">
    <cofactor evidence="1 13">
        <name>Mg(2+)</name>
        <dbReference type="ChEBI" id="CHEBI:18420"/>
    </cofactor>
</comment>
<reference evidence="15 16" key="1">
    <citation type="submission" date="2018-06" db="EMBL/GenBank/DDBJ databases">
        <authorList>
            <consortium name="Pathogen Informatics"/>
            <person name="Doyle S."/>
        </authorList>
    </citation>
    <scope>NUCLEOTIDE SEQUENCE [LARGE SCALE GENOMIC DNA]</scope>
    <source>
        <strain evidence="15 16">NCTC10736</strain>
    </source>
</reference>
<dbReference type="SUPFAM" id="SSF63867">
    <property type="entry name" value="MoeA C-terminal domain-like"/>
    <property type="match status" value="1"/>
</dbReference>
<dbReference type="PROSITE" id="PS01079">
    <property type="entry name" value="MOCF_BIOSYNTHESIS_2"/>
    <property type="match status" value="1"/>
</dbReference>
<dbReference type="SUPFAM" id="SSF53218">
    <property type="entry name" value="Molybdenum cofactor biosynthesis proteins"/>
    <property type="match status" value="1"/>
</dbReference>
<dbReference type="AlphaFoldDB" id="A0A380B1F5"/>
<dbReference type="GO" id="GO:0061599">
    <property type="term" value="F:molybdopterin molybdotransferase activity"/>
    <property type="evidence" value="ECO:0007669"/>
    <property type="project" value="UniProtKB-UniRule"/>
</dbReference>
<dbReference type="InterPro" id="IPR005111">
    <property type="entry name" value="MoeA_C_domain_IV"/>
</dbReference>
<dbReference type="InterPro" id="IPR001453">
    <property type="entry name" value="MoaB/Mog_dom"/>
</dbReference>
<evidence type="ECO:0000313" key="15">
    <source>
        <dbReference type="EMBL" id="SUI90691.1"/>
    </source>
</evidence>
<dbReference type="Gene3D" id="2.40.340.10">
    <property type="entry name" value="MoeA, C-terminal, domain IV"/>
    <property type="match status" value="1"/>
</dbReference>
<dbReference type="GO" id="GO:0006777">
    <property type="term" value="P:Mo-molybdopterin cofactor biosynthetic process"/>
    <property type="evidence" value="ECO:0007669"/>
    <property type="project" value="UniProtKB-UniRule"/>
</dbReference>
<evidence type="ECO:0000256" key="12">
    <source>
        <dbReference type="ARBA" id="ARBA00047317"/>
    </source>
</evidence>
<evidence type="ECO:0000256" key="1">
    <source>
        <dbReference type="ARBA" id="ARBA00001946"/>
    </source>
</evidence>
<accession>A0A380B1F5</accession>
<evidence type="ECO:0000256" key="4">
    <source>
        <dbReference type="ARBA" id="ARBA00010763"/>
    </source>
</evidence>
<evidence type="ECO:0000256" key="7">
    <source>
        <dbReference type="ARBA" id="ARBA00022505"/>
    </source>
</evidence>
<evidence type="ECO:0000313" key="16">
    <source>
        <dbReference type="Proteomes" id="UP000255061"/>
    </source>
</evidence>